<dbReference type="SMART" id="SM00409">
    <property type="entry name" value="IG"/>
    <property type="match status" value="2"/>
</dbReference>
<proteinExistence type="predicted"/>
<reference evidence="2" key="1">
    <citation type="submission" date="2021-04" db="EMBL/GenBank/DDBJ databases">
        <authorList>
            <consortium name="Molecular Ecology Group"/>
        </authorList>
    </citation>
    <scope>NUCLEOTIDE SEQUENCE</scope>
</reference>
<dbReference type="PANTHER" id="PTHR23279">
    <property type="entry name" value="DEFECTIVE PROBOSCIS EXTENSION RESPONSE DPR -RELATED"/>
    <property type="match status" value="1"/>
</dbReference>
<dbReference type="Proteomes" id="UP000678393">
    <property type="component" value="Unassembled WGS sequence"/>
</dbReference>
<protein>
    <recommendedName>
        <fullName evidence="1">Ig-like domain-containing protein</fullName>
    </recommendedName>
</protein>
<dbReference type="Pfam" id="PF13927">
    <property type="entry name" value="Ig_3"/>
    <property type="match status" value="1"/>
</dbReference>
<dbReference type="AlphaFoldDB" id="A0A8S3ZYI3"/>
<dbReference type="InterPro" id="IPR003598">
    <property type="entry name" value="Ig_sub2"/>
</dbReference>
<accession>A0A8S3ZYI3</accession>
<dbReference type="InterPro" id="IPR013783">
    <property type="entry name" value="Ig-like_fold"/>
</dbReference>
<dbReference type="InterPro" id="IPR007110">
    <property type="entry name" value="Ig-like_dom"/>
</dbReference>
<keyword evidence="3" id="KW-1185">Reference proteome</keyword>
<comment type="caution">
    <text evidence="2">The sequence shown here is derived from an EMBL/GenBank/DDBJ whole genome shotgun (WGS) entry which is preliminary data.</text>
</comment>
<dbReference type="CDD" id="cd00096">
    <property type="entry name" value="Ig"/>
    <property type="match status" value="1"/>
</dbReference>
<dbReference type="GO" id="GO:0032589">
    <property type="term" value="C:neuron projection membrane"/>
    <property type="evidence" value="ECO:0007669"/>
    <property type="project" value="TreeGrafter"/>
</dbReference>
<name>A0A8S3ZYI3_9EUPU</name>
<dbReference type="Gene3D" id="2.60.40.10">
    <property type="entry name" value="Immunoglobulins"/>
    <property type="match status" value="2"/>
</dbReference>
<sequence>LAEQPMIMDNPDKISHNEGDVAVLYCSVLNLGESTVTWRKMPSSAPLTIGTKSWVRDTRVQAEHVPYSSHWNLVIEHVRAQDAGEYECQVNRRKPQLRHKVTLLVKEKNNTPLPRIEISGQNVVRLGHVLQLTCDAILVDMSVDTVTWTKDGVSLPRSQDDRCRVHTSLTMNGQNVAIVVSKLEIRDTRHDDAGVYVCRTSEKVQMAGVKVDVQGPSCVDCLIFHDALLSTLRCVFNVFYLYGCVLRNDLSREPDVLHWLILKHIFFFFLHK</sequence>
<dbReference type="PROSITE" id="PS50835">
    <property type="entry name" value="IG_LIKE"/>
    <property type="match status" value="2"/>
</dbReference>
<dbReference type="SUPFAM" id="SSF48726">
    <property type="entry name" value="Immunoglobulin"/>
    <property type="match status" value="2"/>
</dbReference>
<dbReference type="GO" id="GO:0050808">
    <property type="term" value="P:synapse organization"/>
    <property type="evidence" value="ECO:0007669"/>
    <property type="project" value="TreeGrafter"/>
</dbReference>
<evidence type="ECO:0000259" key="1">
    <source>
        <dbReference type="PROSITE" id="PS50835"/>
    </source>
</evidence>
<gene>
    <name evidence="2" type="ORF">CUNI_LOCUS20097</name>
</gene>
<feature type="domain" description="Ig-like" evidence="1">
    <location>
        <begin position="114"/>
        <end position="214"/>
    </location>
</feature>
<dbReference type="InterPro" id="IPR003599">
    <property type="entry name" value="Ig_sub"/>
</dbReference>
<feature type="non-terminal residue" evidence="2">
    <location>
        <position position="1"/>
    </location>
</feature>
<dbReference type="EMBL" id="CAJHNH020007312">
    <property type="protein sequence ID" value="CAG5134539.1"/>
    <property type="molecule type" value="Genomic_DNA"/>
</dbReference>
<dbReference type="InterPro" id="IPR036179">
    <property type="entry name" value="Ig-like_dom_sf"/>
</dbReference>
<dbReference type="InterPro" id="IPR037448">
    <property type="entry name" value="Zig-8"/>
</dbReference>
<feature type="domain" description="Ig-like" evidence="1">
    <location>
        <begin position="5"/>
        <end position="104"/>
    </location>
</feature>
<organism evidence="2 3">
    <name type="scientific">Candidula unifasciata</name>
    <dbReference type="NCBI Taxonomy" id="100452"/>
    <lineage>
        <taxon>Eukaryota</taxon>
        <taxon>Metazoa</taxon>
        <taxon>Spiralia</taxon>
        <taxon>Lophotrochozoa</taxon>
        <taxon>Mollusca</taxon>
        <taxon>Gastropoda</taxon>
        <taxon>Heterobranchia</taxon>
        <taxon>Euthyneura</taxon>
        <taxon>Panpulmonata</taxon>
        <taxon>Eupulmonata</taxon>
        <taxon>Stylommatophora</taxon>
        <taxon>Helicina</taxon>
        <taxon>Helicoidea</taxon>
        <taxon>Geomitridae</taxon>
        <taxon>Candidula</taxon>
    </lineage>
</organism>
<dbReference type="InterPro" id="IPR013098">
    <property type="entry name" value="Ig_I-set"/>
</dbReference>
<evidence type="ECO:0000313" key="3">
    <source>
        <dbReference type="Proteomes" id="UP000678393"/>
    </source>
</evidence>
<dbReference type="PANTHER" id="PTHR23279:SF36">
    <property type="entry name" value="DEFECTIVE PROBOSCIS EXTENSION RESPONSE 9, ISOFORM A"/>
    <property type="match status" value="1"/>
</dbReference>
<dbReference type="Pfam" id="PF07679">
    <property type="entry name" value="I-set"/>
    <property type="match status" value="1"/>
</dbReference>
<dbReference type="OrthoDB" id="190835at2759"/>
<evidence type="ECO:0000313" key="2">
    <source>
        <dbReference type="EMBL" id="CAG5134539.1"/>
    </source>
</evidence>
<dbReference type="SMART" id="SM00408">
    <property type="entry name" value="IGc2"/>
    <property type="match status" value="2"/>
</dbReference>